<dbReference type="InterPro" id="IPR038740">
    <property type="entry name" value="BioF2-like_GNAT_dom"/>
</dbReference>
<keyword evidence="3" id="KW-1185">Reference proteome</keyword>
<name>A0ABX5NM26_9HYPH</name>
<dbReference type="EMBL" id="QJRY01000008">
    <property type="protein sequence ID" value="PYB70943.1"/>
    <property type="molecule type" value="Genomic_DNA"/>
</dbReference>
<dbReference type="SUPFAM" id="SSF55729">
    <property type="entry name" value="Acyl-CoA N-acyltransferases (Nat)"/>
    <property type="match status" value="1"/>
</dbReference>
<dbReference type="InterPro" id="IPR016181">
    <property type="entry name" value="Acyl_CoA_acyltransferase"/>
</dbReference>
<protein>
    <submittedName>
        <fullName evidence="2">Cellulose biosynthesis protein CelD</fullName>
    </submittedName>
</protein>
<reference evidence="2 3" key="1">
    <citation type="submission" date="2018-06" db="EMBL/GenBank/DDBJ databases">
        <title>Rhizobium wuzhouense sp. nov., isolated from roots of Oryza officinalis.</title>
        <authorList>
            <person name="Yuan T."/>
        </authorList>
    </citation>
    <scope>NUCLEOTIDE SEQUENCE [LARGE SCALE GENOMIC DNA]</scope>
    <source>
        <strain evidence="2 3">W44</strain>
    </source>
</reference>
<comment type="caution">
    <text evidence="2">The sequence shown here is derived from an EMBL/GenBank/DDBJ whole genome shotgun (WGS) entry which is preliminary data.</text>
</comment>
<gene>
    <name evidence="2" type="ORF">DMY87_20065</name>
</gene>
<organism evidence="2 3">
    <name type="scientific">Rhizobium wuzhouense</name>
    <dbReference type="NCBI Taxonomy" id="1986026"/>
    <lineage>
        <taxon>Bacteria</taxon>
        <taxon>Pseudomonadati</taxon>
        <taxon>Pseudomonadota</taxon>
        <taxon>Alphaproteobacteria</taxon>
        <taxon>Hyphomicrobiales</taxon>
        <taxon>Rhizobiaceae</taxon>
        <taxon>Rhizobium/Agrobacterium group</taxon>
        <taxon>Rhizobium</taxon>
    </lineage>
</organism>
<sequence>MTVFAGRMASDTAILPTSTVTPTATAVDEDLGLAITVHSDMRAVERAWRQLEADPWNSMHQAFDWCYAWAQTHGNPLAIIEGRLDGALAFVLPLEIESRATVRTAQFIGSAFTNYNSGLFSADFRHKAEHFPAGAITRALAAALANRTDLIHLTHVPLDWRGEPHPFADLPKVLNPNPAFQLALGADMDATIAPLNAKARRKKFRSQVRKLEAVGGFDHIRATSPADKSMLLETFFRQKAARFEAQGLPNVFQPAETQAFFHMVLEMDRGGSDVPLELHALRLKGDYAGKIAAIAGLSRKGDHVICQFGSIDDTLMREASPGELLFWLMIERAALTGASLFDFGIGDQDYKRRWCRSETLHHDLMVAISPRGQIAEQLLRVLTRTKAAIKNNARLYSLIQRIRAMGSKTSAPMETVSEND</sequence>
<feature type="domain" description="BioF2-like acetyltransferase" evidence="1">
    <location>
        <begin position="199"/>
        <end position="352"/>
    </location>
</feature>
<evidence type="ECO:0000313" key="2">
    <source>
        <dbReference type="EMBL" id="PYB70943.1"/>
    </source>
</evidence>
<proteinExistence type="predicted"/>
<dbReference type="Proteomes" id="UP000247536">
    <property type="component" value="Unassembled WGS sequence"/>
</dbReference>
<dbReference type="Pfam" id="PF13480">
    <property type="entry name" value="Acetyltransf_6"/>
    <property type="match status" value="1"/>
</dbReference>
<dbReference type="Gene3D" id="3.40.630.30">
    <property type="match status" value="1"/>
</dbReference>
<accession>A0ABX5NM26</accession>
<evidence type="ECO:0000259" key="1">
    <source>
        <dbReference type="Pfam" id="PF13480"/>
    </source>
</evidence>
<evidence type="ECO:0000313" key="3">
    <source>
        <dbReference type="Proteomes" id="UP000247536"/>
    </source>
</evidence>